<evidence type="ECO:0000313" key="9">
    <source>
        <dbReference type="EMBL" id="PJE62699.1"/>
    </source>
</evidence>
<keyword evidence="4 6" id="KW-0699">rRNA-binding</keyword>
<dbReference type="HAMAP" id="MF_00736">
    <property type="entry name" value="Ribosomal_uL11"/>
    <property type="match status" value="1"/>
</dbReference>
<dbReference type="GO" id="GO:0006412">
    <property type="term" value="P:translation"/>
    <property type="evidence" value="ECO:0007669"/>
    <property type="project" value="UniProtKB-UniRule"/>
</dbReference>
<dbReference type="SUPFAM" id="SSF46906">
    <property type="entry name" value="Ribosomal protein L11, C-terminal domain"/>
    <property type="match status" value="1"/>
</dbReference>
<dbReference type="CDD" id="cd00349">
    <property type="entry name" value="Ribosomal_L11"/>
    <property type="match status" value="1"/>
</dbReference>
<sequence>MAKEIKALIKLNLQAGQATAAPPAGPALGQHGVPIMDFIRQYNERTAQDKGKIIPVVITVYDDRSFTFITKLPPASALIKEKLGLQKAAVNPGKEVVATMTKQQVTEIAEAKMKDLNARTIAQAIRVIEGTARSMGIQIK</sequence>
<dbReference type="InterPro" id="IPR020784">
    <property type="entry name" value="Ribosomal_uL11_N"/>
</dbReference>
<dbReference type="Gene3D" id="3.30.1550.10">
    <property type="entry name" value="Ribosomal protein L11/L12, N-terminal domain"/>
    <property type="match status" value="1"/>
</dbReference>
<dbReference type="EMBL" id="PFED01000143">
    <property type="protein sequence ID" value="PJE62699.1"/>
    <property type="molecule type" value="Genomic_DNA"/>
</dbReference>
<dbReference type="Gene3D" id="1.10.10.250">
    <property type="entry name" value="Ribosomal protein L11, C-terminal domain"/>
    <property type="match status" value="1"/>
</dbReference>
<dbReference type="SMART" id="SM00649">
    <property type="entry name" value="RL11"/>
    <property type="match status" value="1"/>
</dbReference>
<comment type="function">
    <text evidence="4 6">Forms part of the ribosomal stalk which helps the ribosome interact with GTP-bound translation factors.</text>
</comment>
<organism evidence="9 10">
    <name type="scientific">Candidatus Roizmanbacteria bacterium CG10_big_fil_rev_8_21_14_0_10_39_6</name>
    <dbReference type="NCBI Taxonomy" id="1974853"/>
    <lineage>
        <taxon>Bacteria</taxon>
        <taxon>Candidatus Roizmaniibacteriota</taxon>
    </lineage>
</organism>
<dbReference type="PANTHER" id="PTHR11661:SF1">
    <property type="entry name" value="LARGE RIBOSOMAL SUBUNIT PROTEIN UL11M"/>
    <property type="match status" value="1"/>
</dbReference>
<evidence type="ECO:0000256" key="2">
    <source>
        <dbReference type="ARBA" id="ARBA00022980"/>
    </source>
</evidence>
<dbReference type="SUPFAM" id="SSF54747">
    <property type="entry name" value="Ribosomal L11/L12e N-terminal domain"/>
    <property type="match status" value="1"/>
</dbReference>
<dbReference type="InterPro" id="IPR020783">
    <property type="entry name" value="Ribosomal_uL11_C"/>
</dbReference>
<evidence type="ECO:0000259" key="7">
    <source>
        <dbReference type="Pfam" id="PF00298"/>
    </source>
</evidence>
<dbReference type="InterPro" id="IPR000911">
    <property type="entry name" value="Ribosomal_uL11"/>
</dbReference>
<evidence type="ECO:0000256" key="6">
    <source>
        <dbReference type="RuleBase" id="RU003979"/>
    </source>
</evidence>
<dbReference type="NCBIfam" id="TIGR01632">
    <property type="entry name" value="L11_bact"/>
    <property type="match status" value="1"/>
</dbReference>
<feature type="domain" description="Large ribosomal subunit protein uL11 C-terminal" evidence="7">
    <location>
        <begin position="71"/>
        <end position="139"/>
    </location>
</feature>
<proteinExistence type="inferred from homology"/>
<keyword evidence="2 4" id="KW-0689">Ribosomal protein</keyword>
<dbReference type="Pfam" id="PF00298">
    <property type="entry name" value="Ribosomal_L11"/>
    <property type="match status" value="1"/>
</dbReference>
<evidence type="ECO:0000256" key="4">
    <source>
        <dbReference type="HAMAP-Rule" id="MF_00736"/>
    </source>
</evidence>
<feature type="domain" description="Large ribosomal subunit protein uL11 N-terminal" evidence="8">
    <location>
        <begin position="9"/>
        <end position="66"/>
    </location>
</feature>
<comment type="subunit">
    <text evidence="4">Part of the ribosomal stalk of the 50S ribosomal subunit. Interacts with L10 and the large rRNA to form the base of the stalk. L10 forms an elongated spine to which L12 dimers bind in a sequential fashion forming a multimeric L10(L12)X complex.</text>
</comment>
<dbReference type="GO" id="GO:0022625">
    <property type="term" value="C:cytosolic large ribosomal subunit"/>
    <property type="evidence" value="ECO:0007669"/>
    <property type="project" value="TreeGrafter"/>
</dbReference>
<evidence type="ECO:0000259" key="8">
    <source>
        <dbReference type="Pfam" id="PF03946"/>
    </source>
</evidence>
<dbReference type="GO" id="GO:0070180">
    <property type="term" value="F:large ribosomal subunit rRNA binding"/>
    <property type="evidence" value="ECO:0007669"/>
    <property type="project" value="UniProtKB-UniRule"/>
</dbReference>
<accession>A0A2M8KS30</accession>
<keyword evidence="4 6" id="KW-0694">RNA-binding</keyword>
<comment type="PTM">
    <text evidence="4 6">One or more lysine residues are methylated.</text>
</comment>
<keyword evidence="4 6" id="KW-0488">Methylation</keyword>
<protein>
    <recommendedName>
        <fullName evidence="4">Large ribosomal subunit protein uL11</fullName>
    </recommendedName>
</protein>
<evidence type="ECO:0000313" key="10">
    <source>
        <dbReference type="Proteomes" id="UP000229554"/>
    </source>
</evidence>
<gene>
    <name evidence="4 9" type="primary">rplK</name>
    <name evidence="9" type="ORF">COU88_03595</name>
</gene>
<keyword evidence="3 4" id="KW-0687">Ribonucleoprotein</keyword>
<evidence type="ECO:0000256" key="1">
    <source>
        <dbReference type="ARBA" id="ARBA00010537"/>
    </source>
</evidence>
<evidence type="ECO:0000256" key="5">
    <source>
        <dbReference type="RuleBase" id="RU003978"/>
    </source>
</evidence>
<dbReference type="Proteomes" id="UP000229554">
    <property type="component" value="Unassembled WGS sequence"/>
</dbReference>
<dbReference type="PANTHER" id="PTHR11661">
    <property type="entry name" value="60S RIBOSOMAL PROTEIN L12"/>
    <property type="match status" value="1"/>
</dbReference>
<dbReference type="GO" id="GO:0003735">
    <property type="term" value="F:structural constituent of ribosome"/>
    <property type="evidence" value="ECO:0007669"/>
    <property type="project" value="InterPro"/>
</dbReference>
<dbReference type="InterPro" id="IPR036796">
    <property type="entry name" value="Ribosomal_uL11_N_sf"/>
</dbReference>
<dbReference type="InterPro" id="IPR006519">
    <property type="entry name" value="Ribosomal_uL11_bac-typ"/>
</dbReference>
<comment type="caution">
    <text evidence="9">The sequence shown here is derived from an EMBL/GenBank/DDBJ whole genome shotgun (WGS) entry which is preliminary data.</text>
</comment>
<reference evidence="10" key="1">
    <citation type="submission" date="2017-09" db="EMBL/GenBank/DDBJ databases">
        <title>Depth-based differentiation of microbial function through sediment-hosted aquifers and enrichment of novel symbionts in the deep terrestrial subsurface.</title>
        <authorList>
            <person name="Probst A.J."/>
            <person name="Ladd B."/>
            <person name="Jarett J.K."/>
            <person name="Geller-Mcgrath D.E."/>
            <person name="Sieber C.M.K."/>
            <person name="Emerson J.B."/>
            <person name="Anantharaman K."/>
            <person name="Thomas B.C."/>
            <person name="Malmstrom R."/>
            <person name="Stieglmeier M."/>
            <person name="Klingl A."/>
            <person name="Woyke T."/>
            <person name="Ryan C.M."/>
            <person name="Banfield J.F."/>
        </authorList>
    </citation>
    <scope>NUCLEOTIDE SEQUENCE [LARGE SCALE GENOMIC DNA]</scope>
</reference>
<comment type="similarity">
    <text evidence="1 4 5">Belongs to the universal ribosomal protein uL11 family.</text>
</comment>
<dbReference type="Pfam" id="PF03946">
    <property type="entry name" value="Ribosomal_L11_N"/>
    <property type="match status" value="1"/>
</dbReference>
<evidence type="ECO:0000256" key="3">
    <source>
        <dbReference type="ARBA" id="ARBA00023274"/>
    </source>
</evidence>
<name>A0A2M8KS30_9BACT</name>
<dbReference type="AlphaFoldDB" id="A0A2M8KS30"/>
<dbReference type="InterPro" id="IPR036769">
    <property type="entry name" value="Ribosomal_uL11_C_sf"/>
</dbReference>